<name>A0A835TI93_9ROSI</name>
<dbReference type="EMBL" id="JADGMS010000002">
    <property type="protein sequence ID" value="KAF9687212.1"/>
    <property type="molecule type" value="Genomic_DNA"/>
</dbReference>
<dbReference type="AlphaFoldDB" id="A0A835TI93"/>
<dbReference type="Proteomes" id="UP000657918">
    <property type="component" value="Unassembled WGS sequence"/>
</dbReference>
<gene>
    <name evidence="1" type="ORF">SADUNF_Sadunf02G0070200</name>
</gene>
<organism evidence="1 2">
    <name type="scientific">Salix dunnii</name>
    <dbReference type="NCBI Taxonomy" id="1413687"/>
    <lineage>
        <taxon>Eukaryota</taxon>
        <taxon>Viridiplantae</taxon>
        <taxon>Streptophyta</taxon>
        <taxon>Embryophyta</taxon>
        <taxon>Tracheophyta</taxon>
        <taxon>Spermatophyta</taxon>
        <taxon>Magnoliopsida</taxon>
        <taxon>eudicotyledons</taxon>
        <taxon>Gunneridae</taxon>
        <taxon>Pentapetalae</taxon>
        <taxon>rosids</taxon>
        <taxon>fabids</taxon>
        <taxon>Malpighiales</taxon>
        <taxon>Salicaceae</taxon>
        <taxon>Saliceae</taxon>
        <taxon>Salix</taxon>
    </lineage>
</organism>
<evidence type="ECO:0000313" key="2">
    <source>
        <dbReference type="Proteomes" id="UP000657918"/>
    </source>
</evidence>
<evidence type="ECO:0008006" key="3">
    <source>
        <dbReference type="Google" id="ProtNLM"/>
    </source>
</evidence>
<evidence type="ECO:0000313" key="1">
    <source>
        <dbReference type="EMBL" id="KAF9687212.1"/>
    </source>
</evidence>
<comment type="caution">
    <text evidence="1">The sequence shown here is derived from an EMBL/GenBank/DDBJ whole genome shotgun (WGS) entry which is preliminary data.</text>
</comment>
<proteinExistence type="predicted"/>
<dbReference type="OrthoDB" id="1194584at2759"/>
<keyword evidence="2" id="KW-1185">Reference proteome</keyword>
<sequence length="72" mass="7873">MERSASQSSAEYNIPDLPCSSGKLSSLSTWTIFNFGDSKSDTDVLAASFIQRNFPNGETYTPMPEGRCSDEV</sequence>
<reference evidence="1 2" key="1">
    <citation type="submission" date="2020-10" db="EMBL/GenBank/DDBJ databases">
        <title>Plant Genome Project.</title>
        <authorList>
            <person name="Zhang R.-G."/>
        </authorList>
    </citation>
    <scope>NUCLEOTIDE SEQUENCE [LARGE SCALE GENOMIC DNA]</scope>
    <source>
        <strain evidence="1">FAFU-HL-1</strain>
        <tissue evidence="1">Leaf</tissue>
    </source>
</reference>
<protein>
    <recommendedName>
        <fullName evidence="3">GDSL esterase/lipase</fullName>
    </recommendedName>
</protein>
<accession>A0A835TI93</accession>